<reference evidence="2 3" key="1">
    <citation type="submission" date="2017-08" db="EMBL/GenBank/DDBJ databases">
        <title>Harnessing the power of phylogenomics to disentangle the directionality and signatures of interkingdom host jumping in the parasitic fungal genus Tolypocladium.</title>
        <authorList>
            <person name="Quandt C.A."/>
            <person name="Patterson W."/>
            <person name="Spatafora J.W."/>
        </authorList>
    </citation>
    <scope>NUCLEOTIDE SEQUENCE [LARGE SCALE GENOMIC DNA]</scope>
    <source>
        <strain evidence="2 3">CBS 113982</strain>
    </source>
</reference>
<dbReference type="AlphaFoldDB" id="A0A2K3QQU1"/>
<evidence type="ECO:0000256" key="1">
    <source>
        <dbReference type="SAM" id="MobiDB-lite"/>
    </source>
</evidence>
<organism evidence="2 3">
    <name type="scientific">Tolypocladium capitatum</name>
    <dbReference type="NCBI Taxonomy" id="45235"/>
    <lineage>
        <taxon>Eukaryota</taxon>
        <taxon>Fungi</taxon>
        <taxon>Dikarya</taxon>
        <taxon>Ascomycota</taxon>
        <taxon>Pezizomycotina</taxon>
        <taxon>Sordariomycetes</taxon>
        <taxon>Hypocreomycetidae</taxon>
        <taxon>Hypocreales</taxon>
        <taxon>Ophiocordycipitaceae</taxon>
        <taxon>Tolypocladium</taxon>
    </lineage>
</organism>
<proteinExistence type="predicted"/>
<dbReference type="OrthoDB" id="5141885at2759"/>
<dbReference type="Proteomes" id="UP000236621">
    <property type="component" value="Unassembled WGS sequence"/>
</dbReference>
<evidence type="ECO:0000313" key="3">
    <source>
        <dbReference type="Proteomes" id="UP000236621"/>
    </source>
</evidence>
<feature type="region of interest" description="Disordered" evidence="1">
    <location>
        <begin position="1"/>
        <end position="22"/>
    </location>
</feature>
<dbReference type="EMBL" id="NRSZ01000028">
    <property type="protein sequence ID" value="PNY29906.1"/>
    <property type="molecule type" value="Genomic_DNA"/>
</dbReference>
<accession>A0A2K3QQU1</accession>
<evidence type="ECO:0000313" key="2">
    <source>
        <dbReference type="EMBL" id="PNY29906.1"/>
    </source>
</evidence>
<name>A0A2K3QQU1_9HYPO</name>
<keyword evidence="3" id="KW-1185">Reference proteome</keyword>
<comment type="caution">
    <text evidence="2">The sequence shown here is derived from an EMBL/GenBank/DDBJ whole genome shotgun (WGS) entry which is preliminary data.</text>
</comment>
<sequence length="105" mass="12084">MVKNEIPLVDAPTIPSQSLEDLQEEGQEYIDTRAGSAGLQNGQPIQVKVRRETHTFHPDKYFFKDVKGKTRQTAKKDWTQIKHNGKRVWAHYGKTTVYISDIEIT</sequence>
<protein>
    <submittedName>
        <fullName evidence="2">Uncharacterized protein</fullName>
    </submittedName>
</protein>
<gene>
    <name evidence="2" type="ORF">TCAP_00183</name>
</gene>